<reference evidence="10" key="1">
    <citation type="journal article" date="2009" name="Mol. Biol. Evol.">
        <title>The endothelin system: evolution of vertebrate-specific ligand-receptor interactions by three rounds of genome duplication.</title>
        <authorList>
            <person name="Braasch I."/>
            <person name="Volff J.N."/>
            <person name="Schartl M."/>
        </authorList>
    </citation>
    <scope>NUCLEOTIDE SEQUENCE</scope>
    <source>
        <strain evidence="10">Tuebingen</strain>
    </source>
</reference>
<feature type="domain" description="Endothelin-like toxin" evidence="7">
    <location>
        <begin position="92"/>
        <end position="113"/>
    </location>
</feature>
<dbReference type="eggNOG" id="ENOG502S5KM">
    <property type="taxonomic scope" value="Eukaryota"/>
</dbReference>
<dbReference type="Pfam" id="PF00322">
    <property type="entry name" value="Endothelin"/>
    <property type="match status" value="1"/>
</dbReference>
<dbReference type="ZFIN" id="ZDB-GENE-060503-774">
    <property type="gene designation" value="edn2"/>
</dbReference>
<sequence>MAFTLQTALLVLATLCVLQQGFGYPLSKQPEASSNPPAHKRVRTKRCSCSSWLDNECIYFCHLDIIWVNTPNKITPLGLGSPLSRRRRSTGRCECANPADRTCSSFCHTSSEDPDMEFVTQLDNQSDHKDKTSDHLLLSLRRVVKHNLMTASRFASPKKKSRIS</sequence>
<feature type="domain" description="Endothelin-like toxin" evidence="7">
    <location>
        <begin position="46"/>
        <end position="67"/>
    </location>
</feature>
<dbReference type="Bgee" id="ENSDARG00000070578">
    <property type="expression patterns" value="Expressed in pharyngeal gill and 15 other cell types or tissues"/>
</dbReference>
<reference evidence="10" key="10">
    <citation type="submission" date="2025-04" db="UniProtKB">
        <authorList>
            <consortium name="RefSeq"/>
        </authorList>
    </citation>
    <scope>IDENTIFICATION</scope>
    <source>
        <strain evidence="10">Tuebingen</strain>
    </source>
</reference>
<dbReference type="GO" id="GO:0019229">
    <property type="term" value="P:regulation of vasoconstriction"/>
    <property type="evidence" value="ECO:0007669"/>
    <property type="project" value="InterPro"/>
</dbReference>
<evidence type="ECO:0000256" key="4">
    <source>
        <dbReference type="ARBA" id="ARBA00022858"/>
    </source>
</evidence>
<dbReference type="GO" id="GO:0031708">
    <property type="term" value="F:endothelin B receptor binding"/>
    <property type="evidence" value="ECO:0000318"/>
    <property type="project" value="GO_Central"/>
</dbReference>
<dbReference type="GO" id="GO:0014826">
    <property type="term" value="P:vein smooth muscle contraction"/>
    <property type="evidence" value="ECO:0000318"/>
    <property type="project" value="GO_Central"/>
</dbReference>
<dbReference type="SMART" id="SM00272">
    <property type="entry name" value="END"/>
    <property type="match status" value="2"/>
</dbReference>
<dbReference type="Proteomes" id="UP000000437">
    <property type="component" value="Chromosome 19"/>
</dbReference>
<dbReference type="GeneID" id="569550"/>
<evidence type="ECO:0000256" key="5">
    <source>
        <dbReference type="ARBA" id="ARBA00023322"/>
    </source>
</evidence>
<accession>A0A8M1NA55</accession>
<keyword evidence="9" id="KW-1185">Reference proteome</keyword>
<dbReference type="OMA" id="DRECIYF"/>
<dbReference type="STRING" id="7955.ENSDARP00000094560"/>
<dbReference type="PhylomeDB" id="Q1MT02"/>
<evidence type="ECO:0000256" key="3">
    <source>
        <dbReference type="ARBA" id="ARBA00022525"/>
    </source>
</evidence>
<dbReference type="GeneTree" id="ENSGT00950000183053"/>
<keyword evidence="3" id="KW-0964">Secreted</keyword>
<keyword evidence="4" id="KW-0838">Vasoactive</keyword>
<evidence type="ECO:0000259" key="7">
    <source>
        <dbReference type="SMART" id="SM00272"/>
    </source>
</evidence>
<dbReference type="PaxDb" id="7955-ENSDARP00000094560"/>
<keyword evidence="5" id="KW-0839">Vasoconstrictor</keyword>
<dbReference type="InterPro" id="IPR020475">
    <property type="entry name" value="Endothelin"/>
</dbReference>
<organism evidence="8">
    <name type="scientific">Danio rerio</name>
    <name type="common">Zebrafish</name>
    <name type="synonym">Brachydanio rerio</name>
    <dbReference type="NCBI Taxonomy" id="7955"/>
    <lineage>
        <taxon>Eukaryota</taxon>
        <taxon>Metazoa</taxon>
        <taxon>Chordata</taxon>
        <taxon>Craniata</taxon>
        <taxon>Vertebrata</taxon>
        <taxon>Euteleostomi</taxon>
        <taxon>Actinopterygii</taxon>
        <taxon>Neopterygii</taxon>
        <taxon>Teleostei</taxon>
        <taxon>Ostariophysi</taxon>
        <taxon>Cypriniformes</taxon>
        <taxon>Danionidae</taxon>
        <taxon>Danioninae</taxon>
        <taxon>Danio</taxon>
    </lineage>
</organism>
<dbReference type="KEGG" id="dre:569550"/>
<dbReference type="InterPro" id="IPR001928">
    <property type="entry name" value="Endothln-like_toxin"/>
</dbReference>
<dbReference type="GO" id="GO:0045987">
    <property type="term" value="P:positive regulation of smooth muscle contraction"/>
    <property type="evidence" value="ECO:0000318"/>
    <property type="project" value="GO_Central"/>
</dbReference>
<feature type="chain" id="PRO_5035034520" evidence="6 10">
    <location>
        <begin position="24"/>
        <end position="164"/>
    </location>
</feature>
<dbReference type="AlphaFoldDB" id="Q1MT02"/>
<dbReference type="HOGENOM" id="CLU_090013_2_0_1"/>
<evidence type="ECO:0000313" key="10">
    <source>
        <dbReference type="RefSeq" id="NP_001038650.1"/>
    </source>
</evidence>
<dbReference type="GO" id="GO:0003100">
    <property type="term" value="P:regulation of systemic arterial blood pressure by endothelin"/>
    <property type="evidence" value="ECO:0000318"/>
    <property type="project" value="GO_Central"/>
</dbReference>
<dbReference type="PANTHER" id="PTHR13874">
    <property type="entry name" value="ENDOTHELIN"/>
    <property type="match status" value="1"/>
</dbReference>
<evidence type="ECO:0000313" key="9">
    <source>
        <dbReference type="Proteomes" id="UP000000437"/>
    </source>
</evidence>
<dbReference type="GO" id="GO:0006874">
    <property type="term" value="P:intracellular calcium ion homeostasis"/>
    <property type="evidence" value="ECO:0000318"/>
    <property type="project" value="GO_Central"/>
</dbReference>
<dbReference type="RefSeq" id="NP_001038650.1">
    <property type="nucleotide sequence ID" value="NM_001045185.1"/>
</dbReference>
<accession>Q1MT02</accession>
<comment type="subcellular location">
    <subcellularLocation>
        <location evidence="1">Secreted</location>
    </subcellularLocation>
</comment>
<dbReference type="OrthoDB" id="8873756at2759"/>
<dbReference type="GO" id="GO:0005615">
    <property type="term" value="C:extracellular space"/>
    <property type="evidence" value="ECO:0000318"/>
    <property type="project" value="GO_Central"/>
</dbReference>
<reference evidence="10" key="6">
    <citation type="journal article" date="2015" name="Nat. Commun.">
        <title>RFX transcription factors are essential for hearing in mice.</title>
        <authorList>
            <person name="Elkon R."/>
            <person name="Milon B."/>
            <person name="Morrison L."/>
            <person name="Shah M."/>
            <person name="Vijayakumar S."/>
            <person name="Racherla M."/>
            <person name="Leitch C.C."/>
            <person name="Silipino L."/>
            <person name="Hadi S."/>
            <person name="Weiss-Gayet M."/>
            <person name="Barras E."/>
            <person name="Schmid C.D."/>
            <person name="Ait-Lounis A."/>
            <person name="Barnes A."/>
            <person name="Song Y."/>
            <person name="Eisenman D.J."/>
            <person name="Eliyahu E."/>
            <person name="Frolenkov G.I."/>
            <person name="Strome S.E."/>
            <person name="Durand B."/>
            <person name="Zaghloul N.A."/>
            <person name="Jones S.M."/>
            <person name="Reith W."/>
            <person name="Hertzano R."/>
        </authorList>
    </citation>
    <scope>NUCLEOTIDE SEQUENCE</scope>
    <source>
        <strain evidence="10">Tuebingen</strain>
    </source>
</reference>
<dbReference type="AGR" id="ZFIN:ZDB-GENE-060503-774"/>
<evidence type="ECO:0000256" key="2">
    <source>
        <dbReference type="ARBA" id="ARBA00010959"/>
    </source>
</evidence>
<reference evidence="10" key="4">
    <citation type="journal article" date="2013" name="Toxicol. Appl. Pharmacol.">
        <title>Structurally distinct polycyclic aromatic hydrocarbons induce differential transcriptional responses in developing zebrafish.</title>
        <authorList>
            <person name="Goodale B.C."/>
            <person name="Tilton S.C."/>
            <person name="Corvi M.M."/>
            <person name="Wilson G.R."/>
            <person name="Janszen D.B."/>
            <person name="Anderson K.A."/>
            <person name="Waters K.M."/>
            <person name="Tanguay R.L."/>
        </authorList>
    </citation>
    <scope>NUCLEOTIDE SEQUENCE</scope>
    <source>
        <strain evidence="10">Tuebingen</strain>
    </source>
</reference>
<reference evidence="10" key="9">
    <citation type="journal article" date="2023" name="Sci. Rep.">
        <title>A CRISPR-Cas9-mediated F0 screen to identify pro-regenerative genes in the zebrafish retinal pigment epithelium.</title>
        <authorList>
            <person name="Lu F."/>
            <person name="Leach L.L."/>
            <person name="Gross J.M."/>
        </authorList>
    </citation>
    <scope>NUCLEOTIDE SEQUENCE</scope>
    <source>
        <strain evidence="10">Tuebingen</strain>
    </source>
</reference>
<reference evidence="8" key="5">
    <citation type="submission" date="2013-08" db="UniProtKB">
        <authorList>
            <consortium name="Ensembl"/>
        </authorList>
    </citation>
    <scope>IDENTIFICATION</scope>
    <source>
        <strain evidence="8">Tuebingen</strain>
    </source>
</reference>
<dbReference type="EMBL" id="AL954687">
    <property type="status" value="NOT_ANNOTATED_CDS"/>
    <property type="molecule type" value="Genomic_DNA"/>
</dbReference>
<dbReference type="CTD" id="1907"/>
<keyword evidence="6 10" id="KW-0732">Signal</keyword>
<gene>
    <name evidence="8 10 11" type="primary">edn2</name>
    <name evidence="10" type="synonym">si:ch211-202b2.2</name>
</gene>
<evidence type="ECO:0000256" key="1">
    <source>
        <dbReference type="ARBA" id="ARBA00004613"/>
    </source>
</evidence>
<evidence type="ECO:0000256" key="6">
    <source>
        <dbReference type="SAM" id="SignalP"/>
    </source>
</evidence>
<reference evidence="10" key="8">
    <citation type="journal article" date="2017" name="Dev. Cell">
        <title>Resolving Heart Regeneration by Replacement Histone Profiling.</title>
        <authorList>
            <person name="Goldman J.A."/>
            <person name="Kuzu G."/>
            <person name="Lee N."/>
            <person name="Karasik J."/>
            <person name="Gemberling M."/>
            <person name="Foglia M.J."/>
            <person name="Karra R."/>
            <person name="Dickson A.L."/>
            <person name="Sun F."/>
            <person name="Tolstorukov M.Y."/>
            <person name="Poss K.D."/>
        </authorList>
    </citation>
    <scope>NUCLEOTIDE SEQUENCE</scope>
    <source>
        <strain evidence="10">Tuebingen</strain>
    </source>
</reference>
<dbReference type="PROSITE" id="PS00270">
    <property type="entry name" value="ENDOTHELIN"/>
    <property type="match status" value="2"/>
</dbReference>
<reference evidence="8 9" key="3">
    <citation type="journal article" date="2013" name="Nature">
        <title>The zebrafish reference genome sequence and its relationship to the human genome.</title>
        <authorList>
            <consortium name="Genome Reference Consortium Zebrafish"/>
            <person name="Howe K."/>
            <person name="Clark M.D."/>
            <person name="Torroja C.F."/>
            <person name="Torrance J."/>
            <person name="Berthelot C."/>
            <person name="Muffato M."/>
            <person name="Collins J.E."/>
            <person name="Humphray S."/>
            <person name="McLaren K."/>
            <person name="Matthews L."/>
            <person name="McLaren S."/>
            <person name="Sealy I."/>
            <person name="Caccamo M."/>
            <person name="Churcher C."/>
            <person name="Scott C."/>
            <person name="Barrett J.C."/>
            <person name="Koch R."/>
            <person name="Rauch G.J."/>
            <person name="White S."/>
            <person name="Chow W."/>
            <person name="Kilian B."/>
            <person name="Quintais L.T."/>
            <person name="Guerra-Assuncao J.A."/>
            <person name="Zhou Y."/>
            <person name="Gu Y."/>
            <person name="Yen J."/>
            <person name="Vogel J.H."/>
            <person name="Eyre T."/>
            <person name="Redmond S."/>
            <person name="Banerjee R."/>
            <person name="Chi J."/>
            <person name="Fu B."/>
            <person name="Langley E."/>
            <person name="Maguire S.F."/>
            <person name="Laird G.K."/>
            <person name="Lloyd D."/>
            <person name="Kenyon E."/>
            <person name="Donaldson S."/>
            <person name="Sehra H."/>
            <person name="Almeida-King J."/>
            <person name="Loveland J."/>
            <person name="Trevanion S."/>
            <person name="Jones M."/>
            <person name="Quail M."/>
            <person name="Willey D."/>
            <person name="Hunt A."/>
            <person name="Burton J."/>
            <person name="Sims S."/>
            <person name="McLay K."/>
            <person name="Plumb B."/>
            <person name="Davis J."/>
            <person name="Clee C."/>
            <person name="Oliver K."/>
            <person name="Clark R."/>
            <person name="Riddle C."/>
            <person name="Elliot D."/>
            <person name="Eliott D."/>
            <person name="Threadgold G."/>
            <person name="Harden G."/>
            <person name="Ware D."/>
            <person name="Begum S."/>
            <person name="Mortimore B."/>
            <person name="Mortimer B."/>
            <person name="Kerry G."/>
            <person name="Heath P."/>
            <person name="Phillimore B."/>
            <person name="Tracey A."/>
            <person name="Corby N."/>
            <person name="Dunn M."/>
            <person name="Johnson C."/>
            <person name="Wood J."/>
            <person name="Clark S."/>
            <person name="Pelan S."/>
            <person name="Griffiths G."/>
            <person name="Smith M."/>
            <person name="Glithero R."/>
            <person name="Howden P."/>
            <person name="Barker N."/>
            <person name="Lloyd C."/>
            <person name="Stevens C."/>
            <person name="Harley J."/>
            <person name="Holt K."/>
            <person name="Panagiotidis G."/>
            <person name="Lovell J."/>
            <person name="Beasley H."/>
            <person name="Henderson C."/>
            <person name="Gordon D."/>
            <person name="Auger K."/>
            <person name="Wright D."/>
            <person name="Collins J."/>
            <person name="Raisen C."/>
            <person name="Dyer L."/>
            <person name="Leung K."/>
            <person name="Robertson L."/>
            <person name="Ambridge K."/>
            <person name="Leongamornlert D."/>
            <person name="McGuire S."/>
            <person name="Gilderthorp R."/>
            <person name="Griffiths C."/>
            <person name="Manthravadi D."/>
            <person name="Nichol S."/>
            <person name="Barker G."/>
            <person name="Whitehead S."/>
            <person name="Kay M."/>
            <person name="Brown J."/>
            <person name="Murnane C."/>
            <person name="Gray E."/>
            <person name="Humphries M."/>
            <person name="Sycamore N."/>
            <person name="Barker D."/>
            <person name="Saunders D."/>
            <person name="Wallis J."/>
            <person name="Babbage A."/>
            <person name="Hammond S."/>
            <person name="Mashreghi-Mohammadi M."/>
            <person name="Barr L."/>
            <person name="Martin S."/>
            <person name="Wray P."/>
            <person name="Ellington A."/>
            <person name="Matthews N."/>
            <person name="Ellwood M."/>
            <person name="Woodmansey R."/>
            <person name="Clark G."/>
            <person name="Cooper J."/>
            <person name="Cooper J."/>
            <person name="Tromans A."/>
            <person name="Grafham D."/>
            <person name="Skuce C."/>
            <person name="Pandian R."/>
            <person name="Andrews R."/>
            <person name="Harrison E."/>
            <person name="Kimberley A."/>
            <person name="Garnett J."/>
            <person name="Fosker N."/>
            <person name="Hall R."/>
            <person name="Garner P."/>
            <person name="Kelly D."/>
            <person name="Bird C."/>
            <person name="Palmer S."/>
            <person name="Gehring I."/>
            <person name="Berger A."/>
            <person name="Dooley C.M."/>
            <person name="Ersan-Urun Z."/>
            <person name="Eser C."/>
            <person name="Geiger H."/>
            <person name="Geisler M."/>
            <person name="Karotki L."/>
            <person name="Kirn A."/>
            <person name="Konantz J."/>
            <person name="Konantz M."/>
            <person name="Oberlander M."/>
            <person name="Rudolph-Geiger S."/>
            <person name="Teucke M."/>
            <person name="Lanz C."/>
            <person name="Raddatz G."/>
            <person name="Osoegawa K."/>
            <person name="Zhu B."/>
            <person name="Rapp A."/>
            <person name="Widaa S."/>
            <person name="Langford C."/>
            <person name="Yang F."/>
            <person name="Schuster S.C."/>
            <person name="Carter N.P."/>
            <person name="Harrow J."/>
            <person name="Ning Z."/>
            <person name="Herrero J."/>
            <person name="Searle S.M."/>
            <person name="Enright A."/>
            <person name="Geisler R."/>
            <person name="Plasterk R.H."/>
            <person name="Lee C."/>
            <person name="Westerfield M."/>
            <person name="de Jong P.J."/>
            <person name="Zon L.I."/>
            <person name="Postlethwait J.H."/>
            <person name="Nusslein-Volhard C."/>
            <person name="Hubbard T.J."/>
            <person name="Roest Crollius H."/>
            <person name="Rogers J."/>
            <person name="Stemple D.L."/>
        </authorList>
    </citation>
    <scope>NUCLEOTIDE SEQUENCE [LARGE SCALE GENOMIC DNA]</scope>
    <source>
        <strain evidence="8">Tuebingen</strain>
    </source>
</reference>
<proteinExistence type="inferred from homology"/>
<evidence type="ECO:0000313" key="11">
    <source>
        <dbReference type="ZFIN" id="ZDB-GENE-060503-774"/>
    </source>
</evidence>
<dbReference type="Ensembl" id="ENSDART00000103784.6">
    <property type="protein sequence ID" value="ENSDARP00000094560.5"/>
    <property type="gene ID" value="ENSDARG00000070578.6"/>
</dbReference>
<dbReference type="GO" id="GO:0005179">
    <property type="term" value="F:hormone activity"/>
    <property type="evidence" value="ECO:0000318"/>
    <property type="project" value="GO_Central"/>
</dbReference>
<evidence type="ECO:0000313" key="8">
    <source>
        <dbReference type="Ensembl" id="ENSDARP00000094560"/>
    </source>
</evidence>
<reference evidence="10" key="7">
    <citation type="journal article" date="2016" name="BMC Genomics">
        <title>Gene evolution and gene expression after whole genome duplication in fish: the PhyloFish database.</title>
        <authorList>
            <person name="Pasquier J."/>
            <person name="Cabau C."/>
            <person name="Nguyen T."/>
            <person name="Jouanno E."/>
            <person name="Severac D."/>
            <person name="Braasch I."/>
            <person name="Journot L."/>
            <person name="Pontarotti P."/>
            <person name="Klopp C."/>
            <person name="Postlethwait J.H."/>
            <person name="Guiguen Y."/>
            <person name="Bobe J."/>
        </authorList>
    </citation>
    <scope>NUCLEOTIDE SEQUENCE</scope>
    <source>
        <strain evidence="10">Tuebingen</strain>
    </source>
</reference>
<comment type="similarity">
    <text evidence="2">Belongs to the endothelin/sarafotoxin family.</text>
</comment>
<feature type="signal peptide" evidence="6">
    <location>
        <begin position="1"/>
        <end position="23"/>
    </location>
</feature>
<dbReference type="InterPro" id="IPR019764">
    <property type="entry name" value="Endothelin_toxin_CS"/>
</dbReference>
<dbReference type="PRINTS" id="PR00365">
    <property type="entry name" value="ENDOTHELIN"/>
</dbReference>
<reference evidence="10" key="2">
    <citation type="journal article" date="2013" name="Dev. Cell">
        <title>Unilateral dampening of Bmp activity by nodal generates cardiac left-right asymmetry.</title>
        <authorList>
            <person name="Veerkamp J."/>
            <person name="Rudolph F."/>
            <person name="Cseresnyes Z."/>
            <person name="Priller F."/>
            <person name="Otten C."/>
            <person name="Renz M."/>
            <person name="Schaefer L."/>
            <person name="Abdelilah-Seyfried S."/>
        </authorList>
    </citation>
    <scope>NUCLEOTIDE SEQUENCE</scope>
    <source>
        <strain evidence="10">Tuebingen</strain>
    </source>
</reference>
<name>Q1MT02_DANRE</name>
<dbReference type="PANTHER" id="PTHR13874:SF9">
    <property type="entry name" value="ENDOTHELIN-2"/>
    <property type="match status" value="1"/>
</dbReference>
<protein>
    <submittedName>
        <fullName evidence="8">Endothelin 2</fullName>
    </submittedName>
    <submittedName>
        <fullName evidence="10">Endothelin-2 precursor</fullName>
    </submittedName>
</protein>